<feature type="signal peptide" evidence="9">
    <location>
        <begin position="1"/>
        <end position="20"/>
    </location>
</feature>
<keyword evidence="6 9" id="KW-0732">Signal</keyword>
<dbReference type="PROSITE" id="PS51257">
    <property type="entry name" value="PROKAR_LIPOPROTEIN"/>
    <property type="match status" value="1"/>
</dbReference>
<comment type="function">
    <text evidence="1">Part of the ABC transporter complex PstSACB involved in phosphate import.</text>
</comment>
<keyword evidence="5" id="KW-0592">Phosphate transport</keyword>
<evidence type="ECO:0000256" key="2">
    <source>
        <dbReference type="ARBA" id="ARBA00004193"/>
    </source>
</evidence>
<dbReference type="RefSeq" id="WP_316264748.1">
    <property type="nucleotide sequence ID" value="NZ_AP027742.1"/>
</dbReference>
<evidence type="ECO:0000256" key="7">
    <source>
        <dbReference type="ARBA" id="ARBA00023139"/>
    </source>
</evidence>
<protein>
    <submittedName>
        <fullName evidence="11">Phosphate-binding protein PstS 2</fullName>
    </submittedName>
</protein>
<dbReference type="InterPro" id="IPR050811">
    <property type="entry name" value="Phosphate_ABC_transporter"/>
</dbReference>
<evidence type="ECO:0000256" key="1">
    <source>
        <dbReference type="ARBA" id="ARBA00002841"/>
    </source>
</evidence>
<evidence type="ECO:0000256" key="5">
    <source>
        <dbReference type="ARBA" id="ARBA00022592"/>
    </source>
</evidence>
<dbReference type="Gene3D" id="3.40.190.10">
    <property type="entry name" value="Periplasmic binding protein-like II"/>
    <property type="match status" value="2"/>
</dbReference>
<comment type="subunit">
    <text evidence="4">The complex is composed of two ATP-binding proteins (PstB), two transmembrane proteins (PstC and PstA) and a solute-binding protein (PstS).</text>
</comment>
<reference evidence="12" key="1">
    <citation type="journal article" date="2023" name="Int. J. Syst. Evol. Microbiol.">
        <title>Claveliimonas bilis gen. nov., sp. nov., deoxycholic acid-producing bacteria isolated from human faeces, and reclassification of Sellimonas monacensis Zenner et al. 2021 as Claveliimonas monacensis comb. nov.</title>
        <authorList>
            <person name="Hisatomi A."/>
            <person name="Kastawa N.W.E.P.G."/>
            <person name="Song I."/>
            <person name="Ohkuma M."/>
            <person name="Fukiya S."/>
            <person name="Sakamoto M."/>
        </authorList>
    </citation>
    <scope>NUCLEOTIDE SEQUENCE [LARGE SCALE GENOMIC DNA]</scope>
    <source>
        <strain evidence="12">12BBH14</strain>
    </source>
</reference>
<accession>A0ABM8IBR4</accession>
<dbReference type="Pfam" id="PF12849">
    <property type="entry name" value="PBP_like_2"/>
    <property type="match status" value="2"/>
</dbReference>
<feature type="chain" id="PRO_5046804199" evidence="9">
    <location>
        <begin position="21"/>
        <end position="296"/>
    </location>
</feature>
<feature type="domain" description="PBP" evidence="10">
    <location>
        <begin position="181"/>
        <end position="293"/>
    </location>
</feature>
<dbReference type="Proteomes" id="UP001305815">
    <property type="component" value="Chromosome"/>
</dbReference>
<evidence type="ECO:0000256" key="9">
    <source>
        <dbReference type="SAM" id="SignalP"/>
    </source>
</evidence>
<organism evidence="11 12">
    <name type="scientific">Claveliimonas bilis</name>
    <dbReference type="NCBI Taxonomy" id="3028070"/>
    <lineage>
        <taxon>Bacteria</taxon>
        <taxon>Bacillati</taxon>
        <taxon>Bacillota</taxon>
        <taxon>Clostridia</taxon>
        <taxon>Lachnospirales</taxon>
        <taxon>Lachnospiraceae</taxon>
        <taxon>Claveliimonas</taxon>
    </lineage>
</organism>
<evidence type="ECO:0000313" key="12">
    <source>
        <dbReference type="Proteomes" id="UP001305815"/>
    </source>
</evidence>
<dbReference type="PANTHER" id="PTHR30570:SF1">
    <property type="entry name" value="PHOSPHATE-BINDING PROTEIN PSTS"/>
    <property type="match status" value="1"/>
</dbReference>
<sequence length="296" mass="32054">MKRKNVVYFLAAACIAGVIGGCGSTSGSGSSDSSKWQEMGEVIPITRENGSGTRSSFAEALGLNIEGVDDQDEITESAQTETSGEDMLRAVAGEKNGIGYVTYSTDLQEGDGAKEITIDGQKAEDETIEEDSYPLTRTLYLAHTSEDKDLETDFINYVTGKGQETVSEFFVPIGGKEVFLSNQASGTLKIHGSTTLAPVIEQLADDYEKENSNAQIEVEVSDSSKGITDVLTGKCDIAMVSRQLYQYETEVLEAEAVAKDGIRVIVNEENPTEDISMDTVEKIYTGKISKWENTQE</sequence>
<dbReference type="InterPro" id="IPR024370">
    <property type="entry name" value="PBP_domain"/>
</dbReference>
<keyword evidence="5" id="KW-0813">Transport</keyword>
<gene>
    <name evidence="11" type="primary">pstS2_2</name>
    <name evidence="11" type="ORF">Lac1_18860</name>
</gene>
<comment type="similarity">
    <text evidence="3">Belongs to the PstS family.</text>
</comment>
<keyword evidence="8" id="KW-0449">Lipoprotein</keyword>
<keyword evidence="12" id="KW-1185">Reference proteome</keyword>
<evidence type="ECO:0000259" key="10">
    <source>
        <dbReference type="Pfam" id="PF12849"/>
    </source>
</evidence>
<evidence type="ECO:0000313" key="11">
    <source>
        <dbReference type="EMBL" id="BDZ77703.1"/>
    </source>
</evidence>
<evidence type="ECO:0000256" key="4">
    <source>
        <dbReference type="ARBA" id="ARBA00011529"/>
    </source>
</evidence>
<evidence type="ECO:0000256" key="8">
    <source>
        <dbReference type="ARBA" id="ARBA00023288"/>
    </source>
</evidence>
<feature type="domain" description="PBP" evidence="10">
    <location>
        <begin position="35"/>
        <end position="159"/>
    </location>
</feature>
<dbReference type="EMBL" id="AP027742">
    <property type="protein sequence ID" value="BDZ77703.1"/>
    <property type="molecule type" value="Genomic_DNA"/>
</dbReference>
<dbReference type="PANTHER" id="PTHR30570">
    <property type="entry name" value="PERIPLASMIC PHOSPHATE BINDING COMPONENT OF PHOSPHATE ABC TRANSPORTER"/>
    <property type="match status" value="1"/>
</dbReference>
<keyword evidence="7" id="KW-0564">Palmitate</keyword>
<evidence type="ECO:0000256" key="6">
    <source>
        <dbReference type="ARBA" id="ARBA00022729"/>
    </source>
</evidence>
<dbReference type="SUPFAM" id="SSF53850">
    <property type="entry name" value="Periplasmic binding protein-like II"/>
    <property type="match status" value="2"/>
</dbReference>
<name>A0ABM8IBR4_9FIRM</name>
<evidence type="ECO:0000256" key="3">
    <source>
        <dbReference type="ARBA" id="ARBA00008725"/>
    </source>
</evidence>
<proteinExistence type="inferred from homology"/>
<comment type="subcellular location">
    <subcellularLocation>
        <location evidence="2">Cell membrane</location>
        <topology evidence="2">Lipid-anchor</topology>
    </subcellularLocation>
</comment>